<dbReference type="SUPFAM" id="SSF52200">
    <property type="entry name" value="Toll/Interleukin receptor TIR domain"/>
    <property type="match status" value="1"/>
</dbReference>
<dbReference type="PANTHER" id="PTHR11017">
    <property type="entry name" value="LEUCINE-RICH REPEAT-CONTAINING PROTEIN"/>
    <property type="match status" value="1"/>
</dbReference>
<sequence length="503" mass="58201">MEELDNIVVEVEAFLISNNILPQKSHHREKESTWELDMRRHYNSVFICHNKEDTQRNAVSVLRGMLRSGGITCFVAGYDKEETEMKFDMIEAIRKSRVHVIFLSPTFVRSKQCLEQIVEIMSVADSSARQGEVKVLPVFYDVEPYMVRYQIKHYDLCNVEGSSKERWANALTSLSHLKGLEYVTSAEDKRFQHFQWETLHKIARKVEACFRKDVISCNNGGRHENIYKEKLNQVFEAWKSEDSKSKDVFVVGVYERKKSQFTKLMVEEFASRRFDAICILSNVMEKLSHPDGPSHLVWKLYSDLTGKLKEEQPSLDDITIFRRHYDQLLRNKRCFVVLSDLGNDIDNLKPLLEIVIENLKNRSLVVLTSRFQRVLQKDVKLDKFISFSSLYDNKGILTIYYGNKGDIHEAFLDQLQETFSMLGLDIHLESKEGLSESTVFQNSEVVLCIVSQSLSIDEFEGMLSNAALHRPRFCTFCTELILQTRGLQSPATSNLKSISKNRS</sequence>
<evidence type="ECO:0000256" key="1">
    <source>
        <dbReference type="ARBA" id="ARBA00022528"/>
    </source>
</evidence>
<evidence type="ECO:0000259" key="2">
    <source>
        <dbReference type="PROSITE" id="PS50104"/>
    </source>
</evidence>
<dbReference type="Pfam" id="PF01582">
    <property type="entry name" value="TIR"/>
    <property type="match status" value="1"/>
</dbReference>
<feature type="domain" description="TIR" evidence="2">
    <location>
        <begin position="41"/>
        <end position="210"/>
    </location>
</feature>
<dbReference type="Proteomes" id="UP000825935">
    <property type="component" value="Chromosome 15"/>
</dbReference>
<dbReference type="SMART" id="SM00255">
    <property type="entry name" value="TIR"/>
    <property type="match status" value="1"/>
</dbReference>
<dbReference type="GO" id="GO:0006952">
    <property type="term" value="P:defense response"/>
    <property type="evidence" value="ECO:0007669"/>
    <property type="project" value="InterPro"/>
</dbReference>
<protein>
    <recommendedName>
        <fullName evidence="2">TIR domain-containing protein</fullName>
    </recommendedName>
</protein>
<dbReference type="Gene3D" id="3.40.50.300">
    <property type="entry name" value="P-loop containing nucleotide triphosphate hydrolases"/>
    <property type="match status" value="1"/>
</dbReference>
<dbReference type="AlphaFoldDB" id="A0A8T2T376"/>
<dbReference type="InterPro" id="IPR027417">
    <property type="entry name" value="P-loop_NTPase"/>
</dbReference>
<dbReference type="PROSITE" id="PS50104">
    <property type="entry name" value="TIR"/>
    <property type="match status" value="1"/>
</dbReference>
<dbReference type="PANTHER" id="PTHR11017:SF385">
    <property type="entry name" value="DISEASE RESISTANCE PROTEIN (TIR-NBS-LRR CLASS)-RELATED"/>
    <property type="match status" value="1"/>
</dbReference>
<keyword evidence="1" id="KW-0150">Chloroplast</keyword>
<accession>A0A8T2T376</accession>
<gene>
    <name evidence="3" type="ORF">KP509_15G020100</name>
</gene>
<dbReference type="InterPro" id="IPR035897">
    <property type="entry name" value="Toll_tir_struct_dom_sf"/>
</dbReference>
<dbReference type="SUPFAM" id="SSF52540">
    <property type="entry name" value="P-loop containing nucleoside triphosphate hydrolases"/>
    <property type="match status" value="1"/>
</dbReference>
<keyword evidence="1" id="KW-0934">Plastid</keyword>
<keyword evidence="4" id="KW-1185">Reference proteome</keyword>
<dbReference type="GO" id="GO:0007165">
    <property type="term" value="P:signal transduction"/>
    <property type="evidence" value="ECO:0007669"/>
    <property type="project" value="InterPro"/>
</dbReference>
<name>A0A8T2T376_CERRI</name>
<organism evidence="3 4">
    <name type="scientific">Ceratopteris richardii</name>
    <name type="common">Triangle waterfern</name>
    <dbReference type="NCBI Taxonomy" id="49495"/>
    <lineage>
        <taxon>Eukaryota</taxon>
        <taxon>Viridiplantae</taxon>
        <taxon>Streptophyta</taxon>
        <taxon>Embryophyta</taxon>
        <taxon>Tracheophyta</taxon>
        <taxon>Polypodiopsida</taxon>
        <taxon>Polypodiidae</taxon>
        <taxon>Polypodiales</taxon>
        <taxon>Pteridineae</taxon>
        <taxon>Pteridaceae</taxon>
        <taxon>Parkerioideae</taxon>
        <taxon>Ceratopteris</taxon>
    </lineage>
</organism>
<comment type="caution">
    <text evidence="3">The sequence shown here is derived from an EMBL/GenBank/DDBJ whole genome shotgun (WGS) entry which is preliminary data.</text>
</comment>
<dbReference type="InterPro" id="IPR044974">
    <property type="entry name" value="Disease_R_plants"/>
</dbReference>
<dbReference type="InterPro" id="IPR000157">
    <property type="entry name" value="TIR_dom"/>
</dbReference>
<evidence type="ECO:0000313" key="4">
    <source>
        <dbReference type="Proteomes" id="UP000825935"/>
    </source>
</evidence>
<dbReference type="EMBL" id="CM035420">
    <property type="protein sequence ID" value="KAH7404296.1"/>
    <property type="molecule type" value="Genomic_DNA"/>
</dbReference>
<dbReference type="Gene3D" id="3.40.50.10140">
    <property type="entry name" value="Toll/interleukin-1 receptor homology (TIR) domain"/>
    <property type="match status" value="1"/>
</dbReference>
<reference evidence="3" key="1">
    <citation type="submission" date="2021-08" db="EMBL/GenBank/DDBJ databases">
        <title>WGS assembly of Ceratopteris richardii.</title>
        <authorList>
            <person name="Marchant D.B."/>
            <person name="Chen G."/>
            <person name="Jenkins J."/>
            <person name="Shu S."/>
            <person name="Leebens-Mack J."/>
            <person name="Grimwood J."/>
            <person name="Schmutz J."/>
            <person name="Soltis P."/>
            <person name="Soltis D."/>
            <person name="Chen Z.-H."/>
        </authorList>
    </citation>
    <scope>NUCLEOTIDE SEQUENCE</scope>
    <source>
        <strain evidence="3">Whitten #5841</strain>
        <tissue evidence="3">Leaf</tissue>
    </source>
</reference>
<evidence type="ECO:0000313" key="3">
    <source>
        <dbReference type="EMBL" id="KAH7404296.1"/>
    </source>
</evidence>
<proteinExistence type="predicted"/>